<evidence type="ECO:0000313" key="11">
    <source>
        <dbReference type="EMBL" id="QUL98355.1"/>
    </source>
</evidence>
<feature type="binding site" evidence="9">
    <location>
        <position position="98"/>
    </location>
    <ligand>
        <name>ATP</name>
        <dbReference type="ChEBI" id="CHEBI:30616"/>
    </ligand>
</feature>
<dbReference type="InterPro" id="IPR014729">
    <property type="entry name" value="Rossmann-like_a/b/a_fold"/>
</dbReference>
<evidence type="ECO:0000256" key="7">
    <source>
        <dbReference type="ARBA" id="ARBA00022993"/>
    </source>
</evidence>
<dbReference type="InterPro" id="IPR004821">
    <property type="entry name" value="Cyt_trans-like"/>
</dbReference>
<dbReference type="GO" id="GO:0004595">
    <property type="term" value="F:pantetheine-phosphate adenylyltransferase activity"/>
    <property type="evidence" value="ECO:0007669"/>
    <property type="project" value="UniProtKB-UniRule"/>
</dbReference>
<comment type="subunit">
    <text evidence="9">Homohexamer.</text>
</comment>
<feature type="binding site" evidence="9">
    <location>
        <begin position="9"/>
        <end position="10"/>
    </location>
    <ligand>
        <name>ATP</name>
        <dbReference type="ChEBI" id="CHEBI:30616"/>
    </ligand>
</feature>
<evidence type="ECO:0000256" key="6">
    <source>
        <dbReference type="ARBA" id="ARBA00022842"/>
    </source>
</evidence>
<reference evidence="11" key="1">
    <citation type="submission" date="2020-10" db="EMBL/GenBank/DDBJ databases">
        <authorList>
            <person name="Kadnikov V."/>
            <person name="Beletsky A.V."/>
            <person name="Mardanov A.V."/>
            <person name="Karnachuk O.V."/>
            <person name="Ravin N.V."/>
        </authorList>
    </citation>
    <scope>NUCLEOTIDE SEQUENCE</scope>
    <source>
        <strain evidence="11">Bu02</strain>
    </source>
</reference>
<organism evidence="11">
    <name type="scientific">Candidatus Fermentithermobacillus carboniphilus</name>
    <dbReference type="NCBI Taxonomy" id="3085328"/>
    <lineage>
        <taxon>Bacteria</taxon>
        <taxon>Bacillati</taxon>
        <taxon>Bacillota</taxon>
        <taxon>Candidatus Fermentithermobacillia</taxon>
        <taxon>Candidatus Fermentithermobacillales</taxon>
        <taxon>Candidatus Fermentithermobacillaceae</taxon>
        <taxon>Candidatus Fermentithermobacillus</taxon>
    </lineage>
</organism>
<dbReference type="InterPro" id="IPR001980">
    <property type="entry name" value="PPAT"/>
</dbReference>
<dbReference type="GO" id="GO:0015937">
    <property type="term" value="P:coenzyme A biosynthetic process"/>
    <property type="evidence" value="ECO:0007669"/>
    <property type="project" value="UniProtKB-UniRule"/>
</dbReference>
<evidence type="ECO:0000256" key="9">
    <source>
        <dbReference type="HAMAP-Rule" id="MF_00151"/>
    </source>
</evidence>
<evidence type="ECO:0000256" key="3">
    <source>
        <dbReference type="ARBA" id="ARBA00022695"/>
    </source>
</evidence>
<comment type="function">
    <text evidence="9">Reversibly transfers an adenylyl group from ATP to 4'-phosphopantetheine, yielding dephospho-CoA (dPCoA) and pyrophosphate.</text>
</comment>
<protein>
    <recommendedName>
        <fullName evidence="9">Phosphopantetheine adenylyltransferase</fullName>
        <ecNumber evidence="9">2.7.7.3</ecNumber>
    </recommendedName>
    <alternativeName>
        <fullName evidence="9">Dephospho-CoA pyrophosphorylase</fullName>
    </alternativeName>
    <alternativeName>
        <fullName evidence="9">Pantetheine-phosphate adenylyltransferase</fullName>
        <shortName evidence="9">PPAT</shortName>
    </alternativeName>
</protein>
<dbReference type="Gene3D" id="3.40.50.620">
    <property type="entry name" value="HUPs"/>
    <property type="match status" value="1"/>
</dbReference>
<dbReference type="SUPFAM" id="SSF52374">
    <property type="entry name" value="Nucleotidylyl transferase"/>
    <property type="match status" value="1"/>
</dbReference>
<evidence type="ECO:0000256" key="8">
    <source>
        <dbReference type="ARBA" id="ARBA00029346"/>
    </source>
</evidence>
<comment type="similarity">
    <text evidence="9">Belongs to the bacterial CoaD family.</text>
</comment>
<dbReference type="NCBIfam" id="TIGR01510">
    <property type="entry name" value="coaD_prev_kdtB"/>
    <property type="match status" value="1"/>
</dbReference>
<evidence type="ECO:0000259" key="10">
    <source>
        <dbReference type="Pfam" id="PF01467"/>
    </source>
</evidence>
<dbReference type="PRINTS" id="PR01020">
    <property type="entry name" value="LPSBIOSNTHSS"/>
</dbReference>
<dbReference type="GO" id="GO:0005737">
    <property type="term" value="C:cytoplasm"/>
    <property type="evidence" value="ECO:0007669"/>
    <property type="project" value="UniProtKB-SubCell"/>
</dbReference>
<dbReference type="CDD" id="cd02163">
    <property type="entry name" value="PPAT"/>
    <property type="match status" value="1"/>
</dbReference>
<dbReference type="HAMAP" id="MF_00151">
    <property type="entry name" value="PPAT_bact"/>
    <property type="match status" value="1"/>
</dbReference>
<keyword evidence="4 9" id="KW-0547">Nucleotide-binding</keyword>
<keyword evidence="2 9" id="KW-0808">Transferase</keyword>
<dbReference type="KEGG" id="fcz:IMF26_10095"/>
<dbReference type="AlphaFoldDB" id="A0AAT9LEV0"/>
<evidence type="ECO:0000256" key="1">
    <source>
        <dbReference type="ARBA" id="ARBA00022490"/>
    </source>
</evidence>
<accession>A0AAT9LEV0</accession>
<comment type="subcellular location">
    <subcellularLocation>
        <location evidence="9">Cytoplasm</location>
    </subcellularLocation>
</comment>
<comment type="catalytic activity">
    <reaction evidence="8 9">
        <text>(R)-4'-phosphopantetheine + ATP + H(+) = 3'-dephospho-CoA + diphosphate</text>
        <dbReference type="Rhea" id="RHEA:19801"/>
        <dbReference type="ChEBI" id="CHEBI:15378"/>
        <dbReference type="ChEBI" id="CHEBI:30616"/>
        <dbReference type="ChEBI" id="CHEBI:33019"/>
        <dbReference type="ChEBI" id="CHEBI:57328"/>
        <dbReference type="ChEBI" id="CHEBI:61723"/>
        <dbReference type="EC" id="2.7.7.3"/>
    </reaction>
</comment>
<feature type="binding site" evidence="9">
    <location>
        <position position="87"/>
    </location>
    <ligand>
        <name>substrate</name>
    </ligand>
</feature>
<evidence type="ECO:0000256" key="2">
    <source>
        <dbReference type="ARBA" id="ARBA00022679"/>
    </source>
</evidence>
<keyword evidence="1 9" id="KW-0963">Cytoplasm</keyword>
<name>A0AAT9LEV0_9FIRM</name>
<dbReference type="NCBIfam" id="TIGR00125">
    <property type="entry name" value="cyt_tran_rel"/>
    <property type="match status" value="1"/>
</dbReference>
<feature type="binding site" evidence="9">
    <location>
        <position position="73"/>
    </location>
    <ligand>
        <name>substrate</name>
    </ligand>
</feature>
<dbReference type="EMBL" id="CP062796">
    <property type="protein sequence ID" value="QUL98355.1"/>
    <property type="molecule type" value="Genomic_DNA"/>
</dbReference>
<comment type="cofactor">
    <cofactor evidence="9">
        <name>Mg(2+)</name>
        <dbReference type="ChEBI" id="CHEBI:18420"/>
    </cofactor>
</comment>
<feature type="domain" description="Cytidyltransferase-like" evidence="10">
    <location>
        <begin position="5"/>
        <end position="133"/>
    </location>
</feature>
<keyword evidence="3 9" id="KW-0548">Nucleotidyltransferase</keyword>
<evidence type="ECO:0000256" key="5">
    <source>
        <dbReference type="ARBA" id="ARBA00022840"/>
    </source>
</evidence>
<dbReference type="GO" id="GO:0005524">
    <property type="term" value="F:ATP binding"/>
    <property type="evidence" value="ECO:0007669"/>
    <property type="project" value="UniProtKB-KW"/>
</dbReference>
<dbReference type="PANTHER" id="PTHR21342:SF1">
    <property type="entry name" value="PHOSPHOPANTETHEINE ADENYLYLTRANSFERASE"/>
    <property type="match status" value="1"/>
</dbReference>
<keyword evidence="5 9" id="KW-0067">ATP-binding</keyword>
<dbReference type="Pfam" id="PF01467">
    <property type="entry name" value="CTP_transf_like"/>
    <property type="match status" value="1"/>
</dbReference>
<feature type="binding site" evidence="9">
    <location>
        <position position="41"/>
    </location>
    <ligand>
        <name>substrate</name>
    </ligand>
</feature>
<feature type="site" description="Transition state stabilizer" evidence="9">
    <location>
        <position position="17"/>
    </location>
</feature>
<dbReference type="EC" id="2.7.7.3" evidence="9"/>
<feature type="binding site" evidence="9">
    <location>
        <position position="17"/>
    </location>
    <ligand>
        <name>ATP</name>
        <dbReference type="ChEBI" id="CHEBI:30616"/>
    </ligand>
</feature>
<feature type="binding site" evidence="9">
    <location>
        <begin position="123"/>
        <end position="129"/>
    </location>
    <ligand>
        <name>ATP</name>
        <dbReference type="ChEBI" id="CHEBI:30616"/>
    </ligand>
</feature>
<proteinExistence type="inferred from homology"/>
<reference evidence="11" key="2">
    <citation type="journal article" date="2023" name="Biology">
        <title>Prokaryotic Life Associated with Coal-Fire Gas Vents Revealed by Metagenomics.</title>
        <authorList>
            <person name="Kadnikov V.V."/>
            <person name="Mardanov A.V."/>
            <person name="Beletsky A.V."/>
            <person name="Karnachuk O.V."/>
            <person name="Ravin N.V."/>
        </authorList>
    </citation>
    <scope>NUCLEOTIDE SEQUENCE</scope>
    <source>
        <strain evidence="11">Bu02</strain>
    </source>
</reference>
<evidence type="ECO:0000256" key="4">
    <source>
        <dbReference type="ARBA" id="ARBA00022741"/>
    </source>
</evidence>
<keyword evidence="6 9" id="KW-0460">Magnesium</keyword>
<feature type="binding site" evidence="9">
    <location>
        <position position="9"/>
    </location>
    <ligand>
        <name>substrate</name>
    </ligand>
</feature>
<dbReference type="PANTHER" id="PTHR21342">
    <property type="entry name" value="PHOSPHOPANTETHEINE ADENYLYLTRANSFERASE"/>
    <property type="match status" value="1"/>
</dbReference>
<gene>
    <name evidence="9 11" type="primary">coaD</name>
    <name evidence="11" type="ORF">IMF26_10095</name>
</gene>
<keyword evidence="7 9" id="KW-0173">Coenzyme A biosynthesis</keyword>
<feature type="binding site" evidence="9">
    <location>
        <begin position="88"/>
        <end position="90"/>
    </location>
    <ligand>
        <name>ATP</name>
        <dbReference type="ChEBI" id="CHEBI:30616"/>
    </ligand>
</feature>
<comment type="pathway">
    <text evidence="9">Cofactor biosynthesis; coenzyme A biosynthesis; CoA from (R)-pantothenate: step 4/5.</text>
</comment>
<sequence length="164" mass="18316">MLSAVYPGSFDPITFGHLDIIVRASKCFDKLYVVVFENKGKTPLFSVSERVAMIQEECSGLPNVEVLSSSGLLVDFAKKHGVKVIVKGLRAVSDFDYEFKMALMNKKLAPDIETVFMMTSLKYLYLSSSLVKEVASYGGCIKDLVPPGVEKRVFERMNVQRMSQ</sequence>